<keyword evidence="6" id="KW-1185">Reference proteome</keyword>
<dbReference type="GO" id="GO:0003677">
    <property type="term" value="F:DNA binding"/>
    <property type="evidence" value="ECO:0007669"/>
    <property type="project" value="UniProtKB-KW"/>
</dbReference>
<keyword evidence="2" id="KW-0238">DNA-binding</keyword>
<dbReference type="SUPFAM" id="SSF48008">
    <property type="entry name" value="GntR ligand-binding domain-like"/>
    <property type="match status" value="1"/>
</dbReference>
<dbReference type="Proteomes" id="UP000268844">
    <property type="component" value="Unassembled WGS sequence"/>
</dbReference>
<evidence type="ECO:0000256" key="1">
    <source>
        <dbReference type="ARBA" id="ARBA00023015"/>
    </source>
</evidence>
<proteinExistence type="predicted"/>
<accession>A0A447I8I1</accession>
<keyword evidence="1" id="KW-0805">Transcription regulation</keyword>
<dbReference type="InterPro" id="IPR008920">
    <property type="entry name" value="TF_FadR/GntR_C"/>
</dbReference>
<dbReference type="InterPro" id="IPR036388">
    <property type="entry name" value="WH-like_DNA-bd_sf"/>
</dbReference>
<reference evidence="5 6" key="1">
    <citation type="submission" date="2018-12" db="EMBL/GenBank/DDBJ databases">
        <authorList>
            <person name="Criscuolo A."/>
        </authorList>
    </citation>
    <scope>NUCLEOTIDE SEQUENCE [LARGE SCALE GENOMIC DNA]</scope>
    <source>
        <strain evidence="5">ACIP1116281</strain>
    </source>
</reference>
<evidence type="ECO:0000313" key="5">
    <source>
        <dbReference type="EMBL" id="VDS03708.1"/>
    </source>
</evidence>
<dbReference type="PANTHER" id="PTHR43537">
    <property type="entry name" value="TRANSCRIPTIONAL REGULATOR, GNTR FAMILY"/>
    <property type="match status" value="1"/>
</dbReference>
<evidence type="ECO:0000256" key="3">
    <source>
        <dbReference type="ARBA" id="ARBA00023163"/>
    </source>
</evidence>
<dbReference type="PRINTS" id="PR00035">
    <property type="entry name" value="HTHGNTR"/>
</dbReference>
<dbReference type="SMART" id="SM00345">
    <property type="entry name" value="HTH_GNTR"/>
    <property type="match status" value="1"/>
</dbReference>
<dbReference type="Pfam" id="PF07729">
    <property type="entry name" value="FCD"/>
    <property type="match status" value="1"/>
</dbReference>
<dbReference type="Gene3D" id="1.10.10.10">
    <property type="entry name" value="Winged helix-like DNA-binding domain superfamily/Winged helix DNA-binding domain"/>
    <property type="match status" value="1"/>
</dbReference>
<dbReference type="Pfam" id="PF00392">
    <property type="entry name" value="GntR"/>
    <property type="match status" value="1"/>
</dbReference>
<dbReference type="InterPro" id="IPR011711">
    <property type="entry name" value="GntR_C"/>
</dbReference>
<evidence type="ECO:0000259" key="4">
    <source>
        <dbReference type="PROSITE" id="PS50949"/>
    </source>
</evidence>
<dbReference type="RefSeq" id="WP_126149311.1">
    <property type="nucleotide sequence ID" value="NZ_JBHTMH010000004.1"/>
</dbReference>
<dbReference type="OrthoDB" id="9028214at2"/>
<dbReference type="EMBL" id="UZWD01000013">
    <property type="protein sequence ID" value="VDS03708.1"/>
    <property type="molecule type" value="Genomic_DNA"/>
</dbReference>
<dbReference type="Gene3D" id="1.20.120.530">
    <property type="entry name" value="GntR ligand-binding domain-like"/>
    <property type="match status" value="1"/>
</dbReference>
<evidence type="ECO:0000256" key="2">
    <source>
        <dbReference type="ARBA" id="ARBA00023125"/>
    </source>
</evidence>
<evidence type="ECO:0000313" key="6">
    <source>
        <dbReference type="Proteomes" id="UP000268844"/>
    </source>
</evidence>
<dbReference type="PROSITE" id="PS50949">
    <property type="entry name" value="HTH_GNTR"/>
    <property type="match status" value="1"/>
</dbReference>
<feature type="domain" description="HTH gntR-type" evidence="4">
    <location>
        <begin position="25"/>
        <end position="93"/>
    </location>
</feature>
<dbReference type="SMART" id="SM00895">
    <property type="entry name" value="FCD"/>
    <property type="match status" value="1"/>
</dbReference>
<gene>
    <name evidence="5" type="primary">mce2R</name>
    <name evidence="5" type="ORF">DEVEQU_00836</name>
</gene>
<dbReference type="AlphaFoldDB" id="A0A447I8I1"/>
<dbReference type="CDD" id="cd07377">
    <property type="entry name" value="WHTH_GntR"/>
    <property type="match status" value="1"/>
</dbReference>
<name>A0A447I8I1_9HYPH</name>
<keyword evidence="3" id="KW-0804">Transcription</keyword>
<protein>
    <submittedName>
        <fullName evidence="5">HTH-type transcriptional regulator Mce2R</fullName>
    </submittedName>
</protein>
<sequence length="259" mass="28268">MDRSTGRTRHSGDLMAALSGRNAARNLHSDVLWDLGFAIVSGTYAEGSILPPDTELLDRFGVSRTVLREALKTLAAKGMIEARARIGTRVLPRQRWNLFDADVLAWHFELGPEIGFLRSLAEVRIGIEIEGAALAAERCSPEQAASLIEWVDRMAEAETPADFARYDLEFHRTVAEASGNPFMASISALVEMALTASFTISSPVSDPAALDYTVNTHRRIAEAIRDRNAAAAREAMRDAIAQGFARASGRMEATRLPDV</sequence>
<dbReference type="PANTHER" id="PTHR43537:SF44">
    <property type="entry name" value="GNTR FAMILY REGULATORY PROTEIN"/>
    <property type="match status" value="1"/>
</dbReference>
<dbReference type="GO" id="GO:0003700">
    <property type="term" value="F:DNA-binding transcription factor activity"/>
    <property type="evidence" value="ECO:0007669"/>
    <property type="project" value="InterPro"/>
</dbReference>
<dbReference type="InterPro" id="IPR036390">
    <property type="entry name" value="WH_DNA-bd_sf"/>
</dbReference>
<organism evidence="5 6">
    <name type="scientific">Devosia equisanguinis</name>
    <dbReference type="NCBI Taxonomy" id="2490941"/>
    <lineage>
        <taxon>Bacteria</taxon>
        <taxon>Pseudomonadati</taxon>
        <taxon>Pseudomonadota</taxon>
        <taxon>Alphaproteobacteria</taxon>
        <taxon>Hyphomicrobiales</taxon>
        <taxon>Devosiaceae</taxon>
        <taxon>Devosia</taxon>
    </lineage>
</organism>
<dbReference type="InterPro" id="IPR000524">
    <property type="entry name" value="Tscrpt_reg_HTH_GntR"/>
</dbReference>
<dbReference type="SUPFAM" id="SSF46785">
    <property type="entry name" value="Winged helix' DNA-binding domain"/>
    <property type="match status" value="1"/>
</dbReference>